<comment type="caution">
    <text evidence="5">The sequence shown here is derived from an EMBL/GenBank/DDBJ whole genome shotgun (WGS) entry which is preliminary data.</text>
</comment>
<dbReference type="PANTHER" id="PTHR40621">
    <property type="entry name" value="TRANSCRIPTION FACTOR KAPC-RELATED"/>
    <property type="match status" value="1"/>
</dbReference>
<evidence type="ECO:0000313" key="6">
    <source>
        <dbReference type="Proteomes" id="UP000306050"/>
    </source>
</evidence>
<evidence type="ECO:0000259" key="4">
    <source>
        <dbReference type="PROSITE" id="PS50217"/>
    </source>
</evidence>
<accession>A0A4U7KSE8</accession>
<dbReference type="GO" id="GO:0090575">
    <property type="term" value="C:RNA polymerase II transcription regulator complex"/>
    <property type="evidence" value="ECO:0007669"/>
    <property type="project" value="TreeGrafter"/>
</dbReference>
<dbReference type="InterPro" id="IPR050936">
    <property type="entry name" value="AP-1-like"/>
</dbReference>
<dbReference type="RefSeq" id="XP_029737897.1">
    <property type="nucleotide sequence ID" value="XM_029886045.1"/>
</dbReference>
<dbReference type="EMBL" id="SRRM01000019">
    <property type="protein sequence ID" value="TKY85912.1"/>
    <property type="molecule type" value="Genomic_DNA"/>
</dbReference>
<protein>
    <recommendedName>
        <fullName evidence="4">BZIP domain-containing protein</fullName>
    </recommendedName>
</protein>
<name>A0A4U7KSE8_9BASI</name>
<comment type="subcellular location">
    <subcellularLocation>
        <location evidence="1">Nucleus</location>
    </subcellularLocation>
</comment>
<dbReference type="GO" id="GO:0000976">
    <property type="term" value="F:transcription cis-regulatory region binding"/>
    <property type="evidence" value="ECO:0007669"/>
    <property type="project" value="InterPro"/>
</dbReference>
<dbReference type="PROSITE" id="PS00036">
    <property type="entry name" value="BZIP_BASIC"/>
    <property type="match status" value="1"/>
</dbReference>
<keyword evidence="6" id="KW-1185">Reference proteome</keyword>
<feature type="region of interest" description="Disordered" evidence="3">
    <location>
        <begin position="25"/>
        <end position="44"/>
    </location>
</feature>
<dbReference type="Proteomes" id="UP000306050">
    <property type="component" value="Chromosome SGRAM_6"/>
</dbReference>
<feature type="domain" description="BZIP" evidence="4">
    <location>
        <begin position="26"/>
        <end position="84"/>
    </location>
</feature>
<feature type="region of interest" description="Disordered" evidence="3">
    <location>
        <begin position="242"/>
        <end position="292"/>
    </location>
</feature>
<dbReference type="GeneID" id="40728348"/>
<organism evidence="5 6">
    <name type="scientific">Sporisorium graminicola</name>
    <dbReference type="NCBI Taxonomy" id="280036"/>
    <lineage>
        <taxon>Eukaryota</taxon>
        <taxon>Fungi</taxon>
        <taxon>Dikarya</taxon>
        <taxon>Basidiomycota</taxon>
        <taxon>Ustilaginomycotina</taxon>
        <taxon>Ustilaginomycetes</taxon>
        <taxon>Ustilaginales</taxon>
        <taxon>Ustilaginaceae</taxon>
        <taxon>Sporisorium</taxon>
    </lineage>
</organism>
<evidence type="ECO:0000256" key="3">
    <source>
        <dbReference type="SAM" id="MobiDB-lite"/>
    </source>
</evidence>
<evidence type="ECO:0000313" key="5">
    <source>
        <dbReference type="EMBL" id="TKY85912.1"/>
    </source>
</evidence>
<keyword evidence="2" id="KW-0539">Nucleus</keyword>
<evidence type="ECO:0000256" key="2">
    <source>
        <dbReference type="ARBA" id="ARBA00023242"/>
    </source>
</evidence>
<evidence type="ECO:0000256" key="1">
    <source>
        <dbReference type="ARBA" id="ARBA00004123"/>
    </source>
</evidence>
<dbReference type="PROSITE" id="PS50217">
    <property type="entry name" value="BZIP"/>
    <property type="match status" value="1"/>
</dbReference>
<dbReference type="InterPro" id="IPR046347">
    <property type="entry name" value="bZIP_sf"/>
</dbReference>
<proteinExistence type="predicted"/>
<dbReference type="SUPFAM" id="SSF57959">
    <property type="entry name" value="Leucine zipper domain"/>
    <property type="match status" value="1"/>
</dbReference>
<dbReference type="GO" id="GO:0001228">
    <property type="term" value="F:DNA-binding transcription activator activity, RNA polymerase II-specific"/>
    <property type="evidence" value="ECO:0007669"/>
    <property type="project" value="TreeGrafter"/>
</dbReference>
<reference evidence="5 6" key="1">
    <citation type="submission" date="2019-05" db="EMBL/GenBank/DDBJ databases">
        <title>Sporisorium graminicola CBS 10092 draft sequencing and annotation.</title>
        <authorList>
            <person name="Solano-Gonzalez S."/>
            <person name="Caddick M.X."/>
            <person name="Darby A."/>
        </authorList>
    </citation>
    <scope>NUCLEOTIDE SEQUENCE [LARGE SCALE GENOMIC DNA]</scope>
    <source>
        <strain evidence="5 6">CBS 10092</strain>
    </source>
</reference>
<dbReference type="OrthoDB" id="2593073at2759"/>
<dbReference type="PANTHER" id="PTHR40621:SF10">
    <property type="entry name" value="BZIP DOMAIN-CONTAINING PROTEIN"/>
    <property type="match status" value="1"/>
</dbReference>
<dbReference type="KEGG" id="sgra:EX895_005453"/>
<dbReference type="AlphaFoldDB" id="A0A4U7KSE8"/>
<sequence length="292" mass="31993">MPSIMRPPTGINDEMLDAERLRQIARRKEQNRKAQRRRRERKEEYTMQLEAQLAALNRRSQAQEEESHYLREALARMRTQKLTLAEQNARIRQAVPSMQFPHPLPQRASIDLGVDHFARLNCNRSQSTTATVMAPFTSNHNVAAPCATSSQQPMASAHAPFEPTIAPGTTSHLPISVASTLAGASSLAGGMAVPQPEPIEDIAMSRSDDAIHTSSTTPVTQQRDDFVTSPFDLRVNFSCHDSGQTELTMPPEFSEAEGGSATKIRRVSDSGRVTRASVPTSPAPSAEIALIS</sequence>
<dbReference type="Gene3D" id="1.20.5.170">
    <property type="match status" value="1"/>
</dbReference>
<gene>
    <name evidence="5" type="ORF">EX895_005453</name>
</gene>
<dbReference type="InterPro" id="IPR004827">
    <property type="entry name" value="bZIP"/>
</dbReference>